<comment type="caution">
    <text evidence="1">The sequence shown here is derived from an EMBL/GenBank/DDBJ whole genome shotgun (WGS) entry which is preliminary data.</text>
</comment>
<sequence length="68" mass="7312">MKSVNFIIIFACLVIFAVPVYVSAGPVAVPVAPSFEFEPVLEGALLTHDFIIKNQGDTPLNITSVRPP</sequence>
<evidence type="ECO:0000313" key="1">
    <source>
        <dbReference type="EMBL" id="NWH04206.1"/>
    </source>
</evidence>
<protein>
    <recommendedName>
        <fullName evidence="3">DUF1573 domain-containing protein</fullName>
    </recommendedName>
</protein>
<dbReference type="AlphaFoldDB" id="A0A850TA08"/>
<dbReference type="EMBL" id="JACADJ010000008">
    <property type="protein sequence ID" value="NWH04206.1"/>
    <property type="molecule type" value="Genomic_DNA"/>
</dbReference>
<organism evidence="1 2">
    <name type="scientific">Desulfobacter latus</name>
    <dbReference type="NCBI Taxonomy" id="2292"/>
    <lineage>
        <taxon>Bacteria</taxon>
        <taxon>Pseudomonadati</taxon>
        <taxon>Thermodesulfobacteriota</taxon>
        <taxon>Desulfobacteria</taxon>
        <taxon>Desulfobacterales</taxon>
        <taxon>Desulfobacteraceae</taxon>
        <taxon>Desulfobacter</taxon>
    </lineage>
</organism>
<proteinExistence type="predicted"/>
<gene>
    <name evidence="1" type="ORF">HXW94_04250</name>
</gene>
<evidence type="ECO:0000313" key="2">
    <source>
        <dbReference type="Proteomes" id="UP000553343"/>
    </source>
</evidence>
<keyword evidence="2" id="KW-1185">Reference proteome</keyword>
<dbReference type="Proteomes" id="UP000553343">
    <property type="component" value="Unassembled WGS sequence"/>
</dbReference>
<name>A0A850TA08_9BACT</name>
<reference evidence="1 2" key="1">
    <citation type="submission" date="2020-06" db="EMBL/GenBank/DDBJ databases">
        <title>High-quality draft genome of sulfate reducer Desulfobacter latus type strain AcrS2 isolated from marine sediment.</title>
        <authorList>
            <person name="Hoppe M."/>
            <person name="Larsen C.K."/>
            <person name="Marshall I.P.G."/>
            <person name="Schramm A."/>
            <person name="Marietou A.G."/>
        </authorList>
    </citation>
    <scope>NUCLEOTIDE SEQUENCE [LARGE SCALE GENOMIC DNA]</scope>
    <source>
        <strain evidence="1 2">AcRS2</strain>
    </source>
</reference>
<evidence type="ECO:0008006" key="3">
    <source>
        <dbReference type="Google" id="ProtNLM"/>
    </source>
</evidence>
<accession>A0A850TA08</accession>